<feature type="domain" description="DUF2341" evidence="1">
    <location>
        <begin position="291"/>
        <end position="378"/>
    </location>
</feature>
<dbReference type="RefSeq" id="YP_009362955.1">
    <property type="nucleotide sequence ID" value="NC_034628.1"/>
</dbReference>
<dbReference type="EMBL" id="KY744231">
    <property type="protein sequence ID" value="ARQ96553.1"/>
    <property type="molecule type" value="Genomic_DNA"/>
</dbReference>
<proteinExistence type="predicted"/>
<reference evidence="2 3" key="1">
    <citation type="journal article" date="2017" name="Viruses">
        <title>Differentiation and structure in Sulfolobus islandicus rod-shaped virus populations.</title>
        <authorList>
            <person name="Bautista M.A."/>
            <person name="Black J.A."/>
            <person name="Youngblut N.D."/>
            <person name="Whitaker R.J."/>
        </authorList>
    </citation>
    <scope>NUCLEOTIDE SEQUENCE [LARGE SCALE GENOMIC DNA]</scope>
</reference>
<dbReference type="InterPro" id="IPR018765">
    <property type="entry name" value="DUF2341"/>
</dbReference>
<evidence type="ECO:0000259" key="1">
    <source>
        <dbReference type="Pfam" id="PF10102"/>
    </source>
</evidence>
<organism evidence="2 3">
    <name type="scientific">Sulfolobus islandicus rod-shaped virus 4</name>
    <dbReference type="NCBI Taxonomy" id="1983547"/>
    <lineage>
        <taxon>Viruses</taxon>
        <taxon>Adnaviria</taxon>
        <taxon>Zilligvirae</taxon>
        <taxon>Taleaviricota</taxon>
        <taxon>Tokiviricetes</taxon>
        <taxon>Ligamenvirales</taxon>
        <taxon>Rudiviridae</taxon>
        <taxon>Usarudivirus</taxon>
        <taxon>Usarudivirus yellowstonense</taxon>
        <taxon>Usarudivirus SIRV4</taxon>
    </lineage>
</organism>
<evidence type="ECO:0000313" key="3">
    <source>
        <dbReference type="Proteomes" id="UP000201341"/>
    </source>
</evidence>
<accession>A0A1X9SJZ1</accession>
<keyword evidence="3" id="KW-1185">Reference proteome</keyword>
<dbReference type="KEGG" id="vg:32878862"/>
<dbReference type="Proteomes" id="UP000201341">
    <property type="component" value="Segment"/>
</dbReference>
<evidence type="ECO:0000313" key="2">
    <source>
        <dbReference type="EMBL" id="ARQ96553.1"/>
    </source>
</evidence>
<sequence length="581" mass="65235">MSLPYKVRFKLPLEFLTLQDWNNFVQNLLFINQYGPGKLLQYYQNGNFQNLNDVIAKYLYVSALKAKGYNVLHNLSQPQAYTFGEGKQQPFKSMTNKPTVSFPYSIPFEFIQFYPISELPNYKFPVFPVEKLKVQLSQVSKQLQLLIPKLISKIVTPRFIAGTQFTFSGTATVEDLVNNYLNPTYLQSWREITIQNLGNSAVQINNSIYLMPKNCLKITASSPSEIQLTAQTPTLLSEEIEFVEISITTYTITITNSQSDPTPSPFQQLLQLDLSSILSSPSQLLNLQFCLDAQCQTPLYAWIEQNSLSNAYIWIKLPVSIPANSSITIYMFVRNSIQYPYTGIAPQLTSTYAQYDNGENVFNFYDNFAGTTLSSKWTAGTSGGSYTVNNGLTITLPYNAPSGSYVYISTSSFTVNSPQIVESYANLNGFNTADFRMVPIALTQYNNVPWEADLGKNENAVGWVGDAQATNTVSAETTTVGNVNFFESSQITSTSEYQLWGIVYPNNGSVTVQYNYQNWGSTTTYVPSTPLYITISNYVYPAQDTYTTTYPINVYYVRARAYPPNGVMPSNSQPQKTIILV</sequence>
<dbReference type="Pfam" id="PF10102">
    <property type="entry name" value="DUF2341"/>
    <property type="match status" value="1"/>
</dbReference>
<protein>
    <recommendedName>
        <fullName evidence="1">DUF2341 domain-containing protein</fullName>
    </recommendedName>
</protein>
<dbReference type="OrthoDB" id="4575at10239"/>
<name>A0A1X9SJZ1_9VIRU</name>
<dbReference type="GeneID" id="32878862"/>